<dbReference type="Gene3D" id="3.40.50.20">
    <property type="match status" value="1"/>
</dbReference>
<name>A0AAE4ZDD3_9BACT</name>
<evidence type="ECO:0000313" key="2">
    <source>
        <dbReference type="EMBL" id="NIR76255.1"/>
    </source>
</evidence>
<dbReference type="Pfam" id="PF02844">
    <property type="entry name" value="GARS_N"/>
    <property type="match status" value="1"/>
</dbReference>
<protein>
    <submittedName>
        <fullName evidence="2">Phosphoribosylamine--glycine ligase</fullName>
        <ecNumber evidence="2">6.3.4.13</ecNumber>
    </submittedName>
</protein>
<dbReference type="EMBL" id="JAACAK010000119">
    <property type="protein sequence ID" value="NIR76255.1"/>
    <property type="molecule type" value="Genomic_DNA"/>
</dbReference>
<dbReference type="SUPFAM" id="SSF52440">
    <property type="entry name" value="PreATP-grasp domain"/>
    <property type="match status" value="1"/>
</dbReference>
<dbReference type="GO" id="GO:0009113">
    <property type="term" value="P:purine nucleobase biosynthetic process"/>
    <property type="evidence" value="ECO:0007669"/>
    <property type="project" value="InterPro"/>
</dbReference>
<evidence type="ECO:0000259" key="1">
    <source>
        <dbReference type="Pfam" id="PF02844"/>
    </source>
</evidence>
<dbReference type="PANTHER" id="PTHR43472:SF1">
    <property type="entry name" value="PHOSPHORIBOSYLAMINE--GLYCINE LIGASE, CHLOROPLASTIC"/>
    <property type="match status" value="1"/>
</dbReference>
<dbReference type="EC" id="6.3.4.13" evidence="2"/>
<reference evidence="2 3" key="1">
    <citation type="submission" date="2020-01" db="EMBL/GenBank/DDBJ databases">
        <title>Genomes assembled from Gulf of Kutch pelagic sediment metagenomes.</title>
        <authorList>
            <person name="Chandrashekar M."/>
            <person name="Mahajan M.S."/>
            <person name="Dave K.J."/>
            <person name="Vatsa P."/>
            <person name="Nathani N.M."/>
        </authorList>
    </citation>
    <scope>NUCLEOTIDE SEQUENCE [LARGE SCALE GENOMIC DNA]</scope>
    <source>
        <strain evidence="2">KS3-K002</strain>
    </source>
</reference>
<organism evidence="2 3">
    <name type="scientific">Candidatus Kutchimonas denitrificans</name>
    <dbReference type="NCBI Taxonomy" id="3056748"/>
    <lineage>
        <taxon>Bacteria</taxon>
        <taxon>Pseudomonadati</taxon>
        <taxon>Gemmatimonadota</taxon>
        <taxon>Gemmatimonadia</taxon>
        <taxon>Candidatus Palauibacterales</taxon>
        <taxon>Candidatus Palauibacteraceae</taxon>
        <taxon>Candidatus Kutchimonas</taxon>
    </lineage>
</organism>
<dbReference type="AlphaFoldDB" id="A0AAE4ZDD3"/>
<gene>
    <name evidence="2" type="ORF">GWO12_14270</name>
</gene>
<dbReference type="InterPro" id="IPR000115">
    <property type="entry name" value="PRibGlycinamide_synth"/>
</dbReference>
<feature type="domain" description="Phosphoribosylglycinamide synthetase N-terminal" evidence="1">
    <location>
        <begin position="1"/>
        <end position="67"/>
    </location>
</feature>
<evidence type="ECO:0000313" key="3">
    <source>
        <dbReference type="Proteomes" id="UP000702544"/>
    </source>
</evidence>
<feature type="non-terminal residue" evidence="2">
    <location>
        <position position="67"/>
    </location>
</feature>
<proteinExistence type="predicted"/>
<dbReference type="InterPro" id="IPR020562">
    <property type="entry name" value="PRibGlycinamide_synth_N"/>
</dbReference>
<keyword evidence="2" id="KW-0436">Ligase</keyword>
<dbReference type="InterPro" id="IPR016185">
    <property type="entry name" value="PreATP-grasp_dom_sf"/>
</dbReference>
<accession>A0AAE4ZDD3</accession>
<dbReference type="GO" id="GO:0004637">
    <property type="term" value="F:phosphoribosylamine-glycine ligase activity"/>
    <property type="evidence" value="ECO:0007669"/>
    <property type="project" value="UniProtKB-EC"/>
</dbReference>
<sequence length="67" mass="7023">MNILIIGAGGREHALAWKAAQSPEVNTVYVAPGNAGTAMENQCVNVAINVDEFEALAAFARDHDVGL</sequence>
<comment type="caution">
    <text evidence="2">The sequence shown here is derived from an EMBL/GenBank/DDBJ whole genome shotgun (WGS) entry which is preliminary data.</text>
</comment>
<dbReference type="PANTHER" id="PTHR43472">
    <property type="entry name" value="PHOSPHORIBOSYLAMINE--GLYCINE LIGASE"/>
    <property type="match status" value="1"/>
</dbReference>
<dbReference type="Proteomes" id="UP000702544">
    <property type="component" value="Unassembled WGS sequence"/>
</dbReference>